<dbReference type="InterPro" id="IPR001357">
    <property type="entry name" value="BRCT_dom"/>
</dbReference>
<evidence type="ECO:0000256" key="7">
    <source>
        <dbReference type="SAM" id="MobiDB-lite"/>
    </source>
</evidence>
<dbReference type="GO" id="GO:0008270">
    <property type="term" value="F:zinc ion binding"/>
    <property type="evidence" value="ECO:0007669"/>
    <property type="project" value="UniProtKB-KW"/>
</dbReference>
<dbReference type="Pfam" id="PF00533">
    <property type="entry name" value="BRCT"/>
    <property type="match status" value="1"/>
</dbReference>
<evidence type="ECO:0000313" key="9">
    <source>
        <dbReference type="EMBL" id="GMH70880.1"/>
    </source>
</evidence>
<dbReference type="InterPro" id="IPR002893">
    <property type="entry name" value="Znf_MYND"/>
</dbReference>
<feature type="region of interest" description="Disordered" evidence="7">
    <location>
        <begin position="1020"/>
        <end position="1064"/>
    </location>
</feature>
<dbReference type="SUPFAM" id="SSF144232">
    <property type="entry name" value="HIT/MYND zinc finger-like"/>
    <property type="match status" value="1"/>
</dbReference>
<feature type="compositionally biased region" description="Acidic residues" evidence="7">
    <location>
        <begin position="25"/>
        <end position="38"/>
    </location>
</feature>
<evidence type="ECO:0000256" key="5">
    <source>
        <dbReference type="PROSITE-ProRule" id="PRU00134"/>
    </source>
</evidence>
<evidence type="ECO:0000256" key="3">
    <source>
        <dbReference type="ARBA" id="ARBA00022833"/>
    </source>
</evidence>
<keyword evidence="2 5" id="KW-0863">Zinc-finger</keyword>
<dbReference type="EMBL" id="BRXY01000143">
    <property type="protein sequence ID" value="GMH70880.1"/>
    <property type="molecule type" value="Genomic_DNA"/>
</dbReference>
<dbReference type="GO" id="GO:0015630">
    <property type="term" value="C:microtubule cytoskeleton"/>
    <property type="evidence" value="ECO:0007669"/>
    <property type="project" value="TreeGrafter"/>
</dbReference>
<dbReference type="PANTHER" id="PTHR15073">
    <property type="entry name" value="MICROTUBULE-ASSOCIATED PROTEIN"/>
    <property type="match status" value="1"/>
</dbReference>
<reference evidence="10" key="1">
    <citation type="journal article" date="2023" name="Commun. Biol.">
        <title>Genome analysis of Parmales, the sister group of diatoms, reveals the evolutionary specialization of diatoms from phago-mixotrophs to photoautotrophs.</title>
        <authorList>
            <person name="Ban H."/>
            <person name="Sato S."/>
            <person name="Yoshikawa S."/>
            <person name="Yamada K."/>
            <person name="Nakamura Y."/>
            <person name="Ichinomiya M."/>
            <person name="Sato N."/>
            <person name="Blanc-Mathieu R."/>
            <person name="Endo H."/>
            <person name="Kuwata A."/>
            <person name="Ogata H."/>
        </authorList>
    </citation>
    <scope>NUCLEOTIDE SEQUENCE [LARGE SCALE GENOMIC DNA]</scope>
    <source>
        <strain evidence="10">NIES 3701</strain>
    </source>
</reference>
<dbReference type="GO" id="GO:0000226">
    <property type="term" value="P:microtubule cytoskeleton organization"/>
    <property type="evidence" value="ECO:0007669"/>
    <property type="project" value="TreeGrafter"/>
</dbReference>
<keyword evidence="1" id="KW-0479">Metal-binding</keyword>
<feature type="region of interest" description="Disordered" evidence="7">
    <location>
        <begin position="1"/>
        <end position="164"/>
    </location>
</feature>
<keyword evidence="10" id="KW-1185">Reference proteome</keyword>
<feature type="compositionally biased region" description="Polar residues" evidence="7">
    <location>
        <begin position="241"/>
        <end position="253"/>
    </location>
</feature>
<feature type="compositionally biased region" description="Basic residues" evidence="7">
    <location>
        <begin position="84"/>
        <end position="98"/>
    </location>
</feature>
<sequence length="1149" mass="128456">MQLQKQQAHGAHEVGSVPNFFSGLESDESEEEQEDENDEERRFNEAKQMFFGDDVEIDSAQELAIRNFLKEHGEEDEEEERKKKEAKKKKKKKKKKKGPVSTSLSAIAGGVKTNSVTITKKKEPVKTSPVSTTKKKEPVKKKTGSSSLSAISSISGTTAGNGNKKLLNKRAAAIKKQEELLAKANQEKMQQDAPSSPRVTTIFSPPQKLSPAHEDAIFDPLSAAAPPSHLLSSEPAPSSPRVTTISSRPQKLSSEPAPSSTRLSPSLSPKPKTTKIPQEPKSKPDTDYMTDQELLELGGWTLAKEHRNHKTSKHRNKKDVKYSVYGRKVWEGGEQLHQTFVDKQTRQSRHELDRFHGEYLGRVVGLDPEPKATAAAPSPSLLPLKKARGKTDEEKNEKKRIAMERRKAARANASEKSDNKAKVGVEVLEERERKPKAEEQQSKQQSDPPVLNLDQTTTKTAEAAPSVTPSVSSALSAIAAAGPFSGKTFSTTGGTDKLPPDGFSAHVKALVNINGGEISSSMKKTVDCLVIGTYYINMSMGAGVKLDIEKSSKYAKAIKLKTVRIISLKEFEELVEDPNLWSNLKLPVVIPPPSSPSKSQSKSKKKSTEEMDPCVICFEPGLYRCTNCKVHHYCSKECQMKDWELGHKAQCKIILKEQKERDEEERLRKEKEEEDERIRKKLAKEKRQRQRQREKEKRIAAAIKEKGDEAAAVSSRREREAKSLQDLYNTNEDSIKQKLLLAKAKKQPNGWDIIVPDDGGRTIFQHECGAVAKMNSSCLPASMRYLTPETIKLVKDVQNLLKGFNSMSEAYFVMDLVPMGKPATLSRILRYLEENDNDPELTASEVLLDFGHGNGKKKQAVREVADLIRTDNGLIVDDPLWLSHIEYMMFALISSDSSRSLLNKKSKFRGIADDVTMKLENYIEKALFSVIQPHFDQSAIESIETVYEGVLDDIEDFKGEFDEDLIATRFEVYFAMLIIRPTEKCNSWPFCRQIHWDPAEVAGWLQDQYLGDDSSERVARNREAERAGQAAGTFFLPDDMDDDEIDYATESGEEDEDDDDDEMPGMRSGFLNTSAGVFTEETAGTDARTDAGDYTDMAQQMRDILGSGMMQQQQEMMIQQILGAGMDPERLNQLFAKLGKVSIFHGLKK</sequence>
<feature type="domain" description="MYND-type" evidence="8">
    <location>
        <begin position="614"/>
        <end position="651"/>
    </location>
</feature>
<evidence type="ECO:0000313" key="10">
    <source>
        <dbReference type="Proteomes" id="UP001165085"/>
    </source>
</evidence>
<dbReference type="Gene3D" id="3.40.50.10190">
    <property type="entry name" value="BRCT domain"/>
    <property type="match status" value="1"/>
</dbReference>
<dbReference type="Proteomes" id="UP001165085">
    <property type="component" value="Unassembled WGS sequence"/>
</dbReference>
<evidence type="ECO:0000259" key="8">
    <source>
        <dbReference type="PROSITE" id="PS50865"/>
    </source>
</evidence>
<keyword evidence="3" id="KW-0862">Zinc</keyword>
<evidence type="ECO:0000256" key="1">
    <source>
        <dbReference type="ARBA" id="ARBA00022723"/>
    </source>
</evidence>
<dbReference type="Gene3D" id="6.10.140.2220">
    <property type="match status" value="1"/>
</dbReference>
<accession>A0A9W7EAE8</accession>
<comment type="caution">
    <text evidence="9">The sequence shown here is derived from an EMBL/GenBank/DDBJ whole genome shotgun (WGS) entry which is preliminary data.</text>
</comment>
<feature type="compositionally biased region" description="Acidic residues" evidence="7">
    <location>
        <begin position="1038"/>
        <end position="1063"/>
    </location>
</feature>
<dbReference type="PROSITE" id="PS50865">
    <property type="entry name" value="ZF_MYND_2"/>
    <property type="match status" value="1"/>
</dbReference>
<feature type="compositionally biased region" description="Basic and acidic residues" evidence="7">
    <location>
        <begin position="413"/>
        <end position="441"/>
    </location>
</feature>
<feature type="coiled-coil region" evidence="6">
    <location>
        <begin position="652"/>
        <end position="695"/>
    </location>
</feature>
<feature type="compositionally biased region" description="Low complexity" evidence="7">
    <location>
        <begin position="256"/>
        <end position="275"/>
    </location>
</feature>
<dbReference type="PANTHER" id="PTHR15073:SF1">
    <property type="entry name" value="RETICULOCYTE-BINDING PROTEIN HOMOLOG 2A"/>
    <property type="match status" value="1"/>
</dbReference>
<feature type="compositionally biased region" description="Low complexity" evidence="7">
    <location>
        <begin position="371"/>
        <end position="384"/>
    </location>
</feature>
<keyword evidence="4 6" id="KW-0175">Coiled coil</keyword>
<name>A0A9W7EAE8_9STRA</name>
<organism evidence="9 10">
    <name type="scientific">Triparma strigata</name>
    <dbReference type="NCBI Taxonomy" id="1606541"/>
    <lineage>
        <taxon>Eukaryota</taxon>
        <taxon>Sar</taxon>
        <taxon>Stramenopiles</taxon>
        <taxon>Ochrophyta</taxon>
        <taxon>Bolidophyceae</taxon>
        <taxon>Parmales</taxon>
        <taxon>Triparmaceae</taxon>
        <taxon>Triparma</taxon>
    </lineage>
</organism>
<feature type="compositionally biased region" description="Polar residues" evidence="7">
    <location>
        <begin position="192"/>
        <end position="204"/>
    </location>
</feature>
<dbReference type="Pfam" id="PF01753">
    <property type="entry name" value="zf-MYND"/>
    <property type="match status" value="1"/>
</dbReference>
<feature type="compositionally biased region" description="Polar residues" evidence="7">
    <location>
        <begin position="442"/>
        <end position="452"/>
    </location>
</feature>
<proteinExistence type="predicted"/>
<dbReference type="SUPFAM" id="SSF52113">
    <property type="entry name" value="BRCT domain"/>
    <property type="match status" value="1"/>
</dbReference>
<dbReference type="InterPro" id="IPR036420">
    <property type="entry name" value="BRCT_dom_sf"/>
</dbReference>
<dbReference type="AlphaFoldDB" id="A0A9W7EAE8"/>
<protein>
    <recommendedName>
        <fullName evidence="8">MYND-type domain-containing protein</fullName>
    </recommendedName>
</protein>
<evidence type="ECO:0000256" key="6">
    <source>
        <dbReference type="SAM" id="Coils"/>
    </source>
</evidence>
<evidence type="ECO:0000256" key="2">
    <source>
        <dbReference type="ARBA" id="ARBA00022771"/>
    </source>
</evidence>
<feature type="compositionally biased region" description="Low complexity" evidence="7">
    <location>
        <begin position="144"/>
        <end position="160"/>
    </location>
</feature>
<feature type="compositionally biased region" description="Basic and acidic residues" evidence="7">
    <location>
        <begin position="178"/>
        <end position="190"/>
    </location>
</feature>
<gene>
    <name evidence="9" type="ORF">TrST_g2632</name>
</gene>
<dbReference type="PROSITE" id="PS01360">
    <property type="entry name" value="ZF_MYND_1"/>
    <property type="match status" value="1"/>
</dbReference>
<feature type="compositionally biased region" description="Basic and acidic residues" evidence="7">
    <location>
        <begin position="389"/>
        <end position="406"/>
    </location>
</feature>
<evidence type="ECO:0000256" key="4">
    <source>
        <dbReference type="ARBA" id="ARBA00023054"/>
    </source>
</evidence>
<feature type="region of interest" description="Disordered" evidence="7">
    <location>
        <begin position="178"/>
        <end position="290"/>
    </location>
</feature>
<feature type="region of interest" description="Disordered" evidence="7">
    <location>
        <begin position="369"/>
        <end position="452"/>
    </location>
</feature>
<dbReference type="OrthoDB" id="265717at2759"/>
<dbReference type="InterPro" id="IPR051483">
    <property type="entry name" value="MAP7_domain-containing"/>
</dbReference>
<feature type="compositionally biased region" description="Low complexity" evidence="7">
    <location>
        <begin position="220"/>
        <end position="240"/>
    </location>
</feature>